<dbReference type="AlphaFoldDB" id="A0A3M8SR75"/>
<protein>
    <submittedName>
        <fullName evidence="1">Uncharacterized protein</fullName>
    </submittedName>
</protein>
<dbReference type="OrthoDB" id="6019292at2"/>
<evidence type="ECO:0000313" key="1">
    <source>
        <dbReference type="EMBL" id="RNF83273.1"/>
    </source>
</evidence>
<accession>A0A3M8SR75</accession>
<name>A0A3M8SR75_9GAMM</name>
<comment type="caution">
    <text evidence="1">The sequence shown here is derived from an EMBL/GenBank/DDBJ whole genome shotgun (WGS) entry which is preliminary data.</text>
</comment>
<reference evidence="1 2" key="1">
    <citation type="submission" date="2018-11" db="EMBL/GenBank/DDBJ databases">
        <title>Lysobacter cryohumiis sp. nov., isolated from soil in the Tianshan Mountains, Xinjiang, China.</title>
        <authorList>
            <person name="Luo Y."/>
            <person name="Sheng H."/>
        </authorList>
    </citation>
    <scope>NUCLEOTIDE SEQUENCE [LARGE SCALE GENOMIC DNA]</scope>
    <source>
        <strain evidence="1 2">ZS60</strain>
    </source>
</reference>
<keyword evidence="2" id="KW-1185">Reference proteome</keyword>
<sequence>MWLEAIAVQDVDARASAISGTGGVMVDGGSDKVGFRFHVPYDNRRRRAGYPAVSIGGVAAGERDVPNDGALIRHLESHTAKALARRFRKPSTWLRLDWIATVEGGNRFLRINAEGVAYVSREDPGTPVVLQAIYDRPGNAWVRIEYELGGSSRVPATAPSTAIR</sequence>
<organism evidence="1 2">
    <name type="scientific">Montanilutibacter psychrotolerans</name>
    <dbReference type="NCBI Taxonomy" id="1327343"/>
    <lineage>
        <taxon>Bacteria</taxon>
        <taxon>Pseudomonadati</taxon>
        <taxon>Pseudomonadota</taxon>
        <taxon>Gammaproteobacteria</taxon>
        <taxon>Lysobacterales</taxon>
        <taxon>Lysobacteraceae</taxon>
        <taxon>Montanilutibacter</taxon>
    </lineage>
</organism>
<dbReference type="Proteomes" id="UP000267049">
    <property type="component" value="Unassembled WGS sequence"/>
</dbReference>
<proteinExistence type="predicted"/>
<evidence type="ECO:0000313" key="2">
    <source>
        <dbReference type="Proteomes" id="UP000267049"/>
    </source>
</evidence>
<dbReference type="EMBL" id="RIBS01000005">
    <property type="protein sequence ID" value="RNF83273.1"/>
    <property type="molecule type" value="Genomic_DNA"/>
</dbReference>
<gene>
    <name evidence="1" type="ORF">EER27_12330</name>
</gene>